<dbReference type="InterPro" id="IPR000835">
    <property type="entry name" value="HTH_MarR-typ"/>
</dbReference>
<evidence type="ECO:0000256" key="3">
    <source>
        <dbReference type="ARBA" id="ARBA00023163"/>
    </source>
</evidence>
<keyword evidence="6" id="KW-1185">Reference proteome</keyword>
<evidence type="ECO:0000313" key="5">
    <source>
        <dbReference type="EMBL" id="GIE16226.1"/>
    </source>
</evidence>
<protein>
    <recommendedName>
        <fullName evidence="4">HTH marR-type domain-containing protein</fullName>
    </recommendedName>
</protein>
<dbReference type="PANTHER" id="PTHR33164">
    <property type="entry name" value="TRANSCRIPTIONAL REGULATOR, MARR FAMILY"/>
    <property type="match status" value="1"/>
</dbReference>
<dbReference type="PROSITE" id="PS50995">
    <property type="entry name" value="HTH_MARR_2"/>
    <property type="match status" value="2"/>
</dbReference>
<evidence type="ECO:0000256" key="2">
    <source>
        <dbReference type="ARBA" id="ARBA00023125"/>
    </source>
</evidence>
<dbReference type="AlphaFoldDB" id="A0A919J7E7"/>
<dbReference type="InterPro" id="IPR036388">
    <property type="entry name" value="WH-like_DNA-bd_sf"/>
</dbReference>
<accession>A0A919J7E7</accession>
<evidence type="ECO:0000259" key="4">
    <source>
        <dbReference type="PROSITE" id="PS50995"/>
    </source>
</evidence>
<dbReference type="GO" id="GO:0003700">
    <property type="term" value="F:DNA-binding transcription factor activity"/>
    <property type="evidence" value="ECO:0007669"/>
    <property type="project" value="InterPro"/>
</dbReference>
<gene>
    <name evidence="5" type="ORF">Afe05nite_80660</name>
</gene>
<evidence type="ECO:0000313" key="6">
    <source>
        <dbReference type="Proteomes" id="UP000598174"/>
    </source>
</evidence>
<feature type="domain" description="HTH marR-type" evidence="4">
    <location>
        <begin position="125"/>
        <end position="257"/>
    </location>
</feature>
<name>A0A919J7E7_9ACTN</name>
<dbReference type="Gene3D" id="1.10.10.10">
    <property type="entry name" value="Winged helix-like DNA-binding domain superfamily/Winged helix DNA-binding domain"/>
    <property type="match status" value="2"/>
</dbReference>
<dbReference type="Pfam" id="PF12802">
    <property type="entry name" value="MarR_2"/>
    <property type="match status" value="1"/>
</dbReference>
<comment type="caution">
    <text evidence="5">The sequence shown here is derived from an EMBL/GenBank/DDBJ whole genome shotgun (WGS) entry which is preliminary data.</text>
</comment>
<dbReference type="InterPro" id="IPR036390">
    <property type="entry name" value="WH_DNA-bd_sf"/>
</dbReference>
<proteinExistence type="predicted"/>
<keyword evidence="1" id="KW-0805">Transcription regulation</keyword>
<dbReference type="SMART" id="SM00347">
    <property type="entry name" value="HTH_MARR"/>
    <property type="match status" value="2"/>
</dbReference>
<sequence>MRSAVPAGADPRDFVILGVLMSGEGMSQQEVADRLNINRTAMVKLLDRLESIGHVVRRRNVNDRRSYILTLTPAGRAAVQAWEPLVAAGEAALTAPLLPEERQRLNDLLRRLLPALDAWLPHLPSQRTGYLLIHADLRLRRHAEYELSRIGLQQRHFAALATLAQIGRPCTQQELAQRLDAHDAAMVPVLDDLEARRLCERRRDRRDRRRYALRLTEEGQAALRAAQVVMRAVNEGVVALLAADGERELRRLLTKLG</sequence>
<dbReference type="PANTHER" id="PTHR33164:SF89">
    <property type="entry name" value="MARR FAMILY REGULATORY PROTEIN"/>
    <property type="match status" value="1"/>
</dbReference>
<feature type="domain" description="HTH marR-type" evidence="4">
    <location>
        <begin position="1"/>
        <end position="114"/>
    </location>
</feature>
<evidence type="ECO:0000256" key="1">
    <source>
        <dbReference type="ARBA" id="ARBA00023015"/>
    </source>
</evidence>
<dbReference type="InterPro" id="IPR023187">
    <property type="entry name" value="Tscrpt_reg_MarR-type_CS"/>
</dbReference>
<dbReference type="SUPFAM" id="SSF46785">
    <property type="entry name" value="Winged helix' DNA-binding domain"/>
    <property type="match status" value="2"/>
</dbReference>
<keyword evidence="2" id="KW-0238">DNA-binding</keyword>
<keyword evidence="3" id="KW-0804">Transcription</keyword>
<dbReference type="InterPro" id="IPR039422">
    <property type="entry name" value="MarR/SlyA-like"/>
</dbReference>
<dbReference type="GO" id="GO:0003677">
    <property type="term" value="F:DNA binding"/>
    <property type="evidence" value="ECO:0007669"/>
    <property type="project" value="UniProtKB-KW"/>
</dbReference>
<dbReference type="GO" id="GO:0006950">
    <property type="term" value="P:response to stress"/>
    <property type="evidence" value="ECO:0007669"/>
    <property type="project" value="TreeGrafter"/>
</dbReference>
<dbReference type="Pfam" id="PF01047">
    <property type="entry name" value="MarR"/>
    <property type="match status" value="1"/>
</dbReference>
<dbReference type="Proteomes" id="UP000598174">
    <property type="component" value="Unassembled WGS sequence"/>
</dbReference>
<dbReference type="EMBL" id="BOMM01000080">
    <property type="protein sequence ID" value="GIE16226.1"/>
    <property type="molecule type" value="Genomic_DNA"/>
</dbReference>
<reference evidence="5" key="1">
    <citation type="submission" date="2021-01" db="EMBL/GenBank/DDBJ databases">
        <title>Whole genome shotgun sequence of Actinoplanes ferrugineus NBRC 15555.</title>
        <authorList>
            <person name="Komaki H."/>
            <person name="Tamura T."/>
        </authorList>
    </citation>
    <scope>NUCLEOTIDE SEQUENCE</scope>
    <source>
        <strain evidence="5">NBRC 15555</strain>
    </source>
</reference>
<dbReference type="PRINTS" id="PR00598">
    <property type="entry name" value="HTHMARR"/>
</dbReference>
<organism evidence="5 6">
    <name type="scientific">Paractinoplanes ferrugineus</name>
    <dbReference type="NCBI Taxonomy" id="113564"/>
    <lineage>
        <taxon>Bacteria</taxon>
        <taxon>Bacillati</taxon>
        <taxon>Actinomycetota</taxon>
        <taxon>Actinomycetes</taxon>
        <taxon>Micromonosporales</taxon>
        <taxon>Micromonosporaceae</taxon>
        <taxon>Paractinoplanes</taxon>
    </lineage>
</organism>
<dbReference type="PROSITE" id="PS01117">
    <property type="entry name" value="HTH_MARR_1"/>
    <property type="match status" value="1"/>
</dbReference>